<proteinExistence type="predicted"/>
<reference evidence="2 3" key="1">
    <citation type="journal article" date="2017" name="Genome Announc.">
        <title>Draft Genome Sequences of Salinivibrio proteolyticus, Salinivibrio sharmensis, Salinivibrio siamensis, Salinivibrio costicola subsp. alcaliphilus, Salinivibrio costicola subsp. vallismortis, and 29 New Isolates Belonging to the Genus Salinivibrio.</title>
        <authorList>
            <person name="Lopez-Hermoso C."/>
            <person name="de la Haba R.R."/>
            <person name="Sanchez-Porro C."/>
            <person name="Bayliss S.C."/>
            <person name="Feil E.J."/>
            <person name="Ventosa A."/>
        </authorList>
    </citation>
    <scope>NUCLEOTIDE SEQUENCE [LARGE SCALE GENOMIC DNA]</scope>
    <source>
        <strain evidence="2 3">AL184</strain>
    </source>
</reference>
<dbReference type="InterPro" id="IPR016181">
    <property type="entry name" value="Acyl_CoA_acyltransferase"/>
</dbReference>
<gene>
    <name evidence="2" type="ORF">BZG00_08460</name>
</gene>
<dbReference type="Proteomes" id="UP000189021">
    <property type="component" value="Unassembled WGS sequence"/>
</dbReference>
<protein>
    <submittedName>
        <fullName evidence="2">GNAT family N-acetyltransferase</fullName>
    </submittedName>
</protein>
<feature type="domain" description="N-acetyltransferase" evidence="1">
    <location>
        <begin position="1"/>
        <end position="158"/>
    </location>
</feature>
<dbReference type="GO" id="GO:0016747">
    <property type="term" value="F:acyltransferase activity, transferring groups other than amino-acyl groups"/>
    <property type="evidence" value="ECO:0007669"/>
    <property type="project" value="InterPro"/>
</dbReference>
<sequence length="158" mass="18197">MYLRQFSVHDAPEISSWFSSREESLLWGGRVFSWPIETSEIIKRSHQKDIEFLTLSSGSDVLGFIELQHVSLNEMRLCRVTVSPKFRGQGVGKALVTLSLEEIKKRKQYQIVTLAVFAKNKTAYNCYKSLGFIAVDKAPKFKDFFGERWPLVQMEISL</sequence>
<name>A0AB36JW70_9GAMM</name>
<dbReference type="PANTHER" id="PTHR43415:SF3">
    <property type="entry name" value="GNAT-FAMILY ACETYLTRANSFERASE"/>
    <property type="match status" value="1"/>
</dbReference>
<organism evidence="2 3">
    <name type="scientific">Salinivibrio kushneri</name>
    <dbReference type="NCBI Taxonomy" id="1908198"/>
    <lineage>
        <taxon>Bacteria</taxon>
        <taxon>Pseudomonadati</taxon>
        <taxon>Pseudomonadota</taxon>
        <taxon>Gammaproteobacteria</taxon>
        <taxon>Vibrionales</taxon>
        <taxon>Vibrionaceae</taxon>
        <taxon>Salinivibrio</taxon>
    </lineage>
</organism>
<dbReference type="Pfam" id="PF00583">
    <property type="entry name" value="Acetyltransf_1"/>
    <property type="match status" value="1"/>
</dbReference>
<keyword evidence="3" id="KW-1185">Reference proteome</keyword>
<dbReference type="CDD" id="cd04301">
    <property type="entry name" value="NAT_SF"/>
    <property type="match status" value="1"/>
</dbReference>
<evidence type="ECO:0000313" key="3">
    <source>
        <dbReference type="Proteomes" id="UP000189021"/>
    </source>
</evidence>
<dbReference type="RefSeq" id="WP_077659253.1">
    <property type="nucleotide sequence ID" value="NZ_CP040022.1"/>
</dbReference>
<dbReference type="PROSITE" id="PS51186">
    <property type="entry name" value="GNAT"/>
    <property type="match status" value="1"/>
</dbReference>
<dbReference type="Gene3D" id="3.40.630.30">
    <property type="match status" value="1"/>
</dbReference>
<comment type="caution">
    <text evidence="2">The sequence shown here is derived from an EMBL/GenBank/DDBJ whole genome shotgun (WGS) entry which is preliminary data.</text>
</comment>
<dbReference type="PANTHER" id="PTHR43415">
    <property type="entry name" value="SPERMIDINE N(1)-ACETYLTRANSFERASE"/>
    <property type="match status" value="1"/>
</dbReference>
<evidence type="ECO:0000313" key="2">
    <source>
        <dbReference type="EMBL" id="OOE39910.1"/>
    </source>
</evidence>
<evidence type="ECO:0000259" key="1">
    <source>
        <dbReference type="PROSITE" id="PS51186"/>
    </source>
</evidence>
<dbReference type="EMBL" id="MUEK01000006">
    <property type="protein sequence ID" value="OOE39910.1"/>
    <property type="molecule type" value="Genomic_DNA"/>
</dbReference>
<dbReference type="InterPro" id="IPR000182">
    <property type="entry name" value="GNAT_dom"/>
</dbReference>
<accession>A0AB36JW70</accession>
<dbReference type="AlphaFoldDB" id="A0AB36JW70"/>
<dbReference type="SUPFAM" id="SSF55729">
    <property type="entry name" value="Acyl-CoA N-acyltransferases (Nat)"/>
    <property type="match status" value="1"/>
</dbReference>